<dbReference type="OrthoDB" id="338143at2"/>
<dbReference type="InterPro" id="IPR005693">
    <property type="entry name" value="Mce"/>
</dbReference>
<protein>
    <submittedName>
        <fullName evidence="4">MCE family protein</fullName>
    </submittedName>
</protein>
<feature type="domain" description="Mce/MlaD" evidence="2">
    <location>
        <begin position="43"/>
        <end position="115"/>
    </location>
</feature>
<reference evidence="4 5" key="1">
    <citation type="submission" date="2019-05" db="EMBL/GenBank/DDBJ databases">
        <title>Genomes sequences of two Nocardia cyriacigeorgica environmental isolates, type strains Nocardia asteroides ATCC 19247 and Nocardia cyriacigeorgica DSM 44484.</title>
        <authorList>
            <person name="Vautrin F."/>
            <person name="Bergeron E."/>
            <person name="Dubost A."/>
            <person name="Abrouk D."/>
            <person name="Rodriguez Nava V."/>
            <person name="Pujic P."/>
        </authorList>
    </citation>
    <scope>NUCLEOTIDE SEQUENCE [LARGE SCALE GENOMIC DNA]</scope>
    <source>
        <strain evidence="4 5">EML 1456</strain>
    </source>
</reference>
<sequence>MRRQNTSLFGITVRFGVFAAVILVMLVGIVAAIQRPVAGGARSFDALFTDVSGLRKGSDVRMYGVAVGKVSDIDLEGSNARVRFSVQNDRPVYDTSRLAIRYQNLTGQRYIDIQQPDRAGSPAKAGSVIGLEHTSGSFDITTLFNGMEPVLREFSPEAVNQLAVNARAVLEGDGSRIGATLDAVGVLSAYVTDRQAVISTLLHNFSQIAEQIGGKSPEAGILIDGISTVFVNLQTQFDGLMDAVDVAPPILGAFNNLLAALGFTRPDNPDLDADLRLLFPDPQAALDTLGRLPAFLQSLVTAIPARTGFDLTCSHGQAQLPAVADILISGQRITVCNNS</sequence>
<gene>
    <name evidence="4" type="ORF">FEK35_28520</name>
</gene>
<dbReference type="PANTHER" id="PTHR33371:SF17">
    <property type="entry name" value="MCE-FAMILY PROTEIN MCE1B"/>
    <property type="match status" value="1"/>
</dbReference>
<accession>A0A5R8P5Q0</accession>
<dbReference type="RefSeq" id="WP_138458840.1">
    <property type="nucleotide sequence ID" value="NZ_VBUU01000044.1"/>
</dbReference>
<proteinExistence type="predicted"/>
<keyword evidence="1" id="KW-0472">Membrane</keyword>
<evidence type="ECO:0000259" key="3">
    <source>
        <dbReference type="Pfam" id="PF11887"/>
    </source>
</evidence>
<dbReference type="Proteomes" id="UP000308349">
    <property type="component" value="Unassembled WGS sequence"/>
</dbReference>
<dbReference type="InterPro" id="IPR003399">
    <property type="entry name" value="Mce/MlaD"/>
</dbReference>
<keyword evidence="1" id="KW-1133">Transmembrane helix</keyword>
<dbReference type="NCBIfam" id="TIGR00996">
    <property type="entry name" value="Mtu_fam_mce"/>
    <property type="match status" value="1"/>
</dbReference>
<keyword evidence="1" id="KW-0812">Transmembrane</keyword>
<evidence type="ECO:0000313" key="4">
    <source>
        <dbReference type="EMBL" id="TLF94956.1"/>
    </source>
</evidence>
<dbReference type="InterPro" id="IPR024516">
    <property type="entry name" value="Mce_C"/>
</dbReference>
<dbReference type="GO" id="GO:0051701">
    <property type="term" value="P:biological process involved in interaction with host"/>
    <property type="evidence" value="ECO:0007669"/>
    <property type="project" value="TreeGrafter"/>
</dbReference>
<dbReference type="GO" id="GO:0005576">
    <property type="term" value="C:extracellular region"/>
    <property type="evidence" value="ECO:0007669"/>
    <property type="project" value="TreeGrafter"/>
</dbReference>
<dbReference type="InterPro" id="IPR052336">
    <property type="entry name" value="MlaD_Phospholipid_Transporter"/>
</dbReference>
<organism evidence="4 5">
    <name type="scientific">Nocardia cyriacigeorgica</name>
    <dbReference type="NCBI Taxonomy" id="135487"/>
    <lineage>
        <taxon>Bacteria</taxon>
        <taxon>Bacillati</taxon>
        <taxon>Actinomycetota</taxon>
        <taxon>Actinomycetes</taxon>
        <taxon>Mycobacteriales</taxon>
        <taxon>Nocardiaceae</taxon>
        <taxon>Nocardia</taxon>
    </lineage>
</organism>
<dbReference type="Pfam" id="PF02470">
    <property type="entry name" value="MlaD"/>
    <property type="match status" value="1"/>
</dbReference>
<feature type="domain" description="Mammalian cell entry C-terminal" evidence="3">
    <location>
        <begin position="122"/>
        <end position="244"/>
    </location>
</feature>
<feature type="transmembrane region" description="Helical" evidence="1">
    <location>
        <begin position="12"/>
        <end position="33"/>
    </location>
</feature>
<dbReference type="EMBL" id="VBUU01000044">
    <property type="protein sequence ID" value="TLF94956.1"/>
    <property type="molecule type" value="Genomic_DNA"/>
</dbReference>
<dbReference type="AlphaFoldDB" id="A0A5R8P5Q0"/>
<dbReference type="PANTHER" id="PTHR33371">
    <property type="entry name" value="INTERMEMBRANE PHOSPHOLIPID TRANSPORT SYSTEM BINDING PROTEIN MLAD-RELATED"/>
    <property type="match status" value="1"/>
</dbReference>
<comment type="caution">
    <text evidence="4">The sequence shown here is derived from an EMBL/GenBank/DDBJ whole genome shotgun (WGS) entry which is preliminary data.</text>
</comment>
<evidence type="ECO:0000256" key="1">
    <source>
        <dbReference type="SAM" id="Phobius"/>
    </source>
</evidence>
<name>A0A5R8P5Q0_9NOCA</name>
<dbReference type="Pfam" id="PF11887">
    <property type="entry name" value="Mce4_CUP1"/>
    <property type="match status" value="1"/>
</dbReference>
<evidence type="ECO:0000259" key="2">
    <source>
        <dbReference type="Pfam" id="PF02470"/>
    </source>
</evidence>
<evidence type="ECO:0000313" key="5">
    <source>
        <dbReference type="Proteomes" id="UP000308349"/>
    </source>
</evidence>